<comment type="caution">
    <text evidence="2">The sequence shown here is derived from an EMBL/GenBank/DDBJ whole genome shotgun (WGS) entry which is preliminary data.</text>
</comment>
<evidence type="ECO:0000313" key="3">
    <source>
        <dbReference type="Proteomes" id="UP000750711"/>
    </source>
</evidence>
<protein>
    <submittedName>
        <fullName evidence="2">Uncharacterized protein</fullName>
    </submittedName>
</protein>
<dbReference type="EMBL" id="JAGHQM010001758">
    <property type="protein sequence ID" value="KAH0552829.1"/>
    <property type="molecule type" value="Genomic_DNA"/>
</dbReference>
<evidence type="ECO:0000313" key="2">
    <source>
        <dbReference type="EMBL" id="KAH0552829.1"/>
    </source>
</evidence>
<name>A0A9P8IIP5_9PEZI</name>
<gene>
    <name evidence="2" type="ORF">GP486_006970</name>
</gene>
<dbReference type="Proteomes" id="UP000750711">
    <property type="component" value="Unassembled WGS sequence"/>
</dbReference>
<feature type="region of interest" description="Disordered" evidence="1">
    <location>
        <begin position="76"/>
        <end position="102"/>
    </location>
</feature>
<dbReference type="AlphaFoldDB" id="A0A9P8IIP5"/>
<keyword evidence="3" id="KW-1185">Reference proteome</keyword>
<evidence type="ECO:0000256" key="1">
    <source>
        <dbReference type="SAM" id="MobiDB-lite"/>
    </source>
</evidence>
<accession>A0A9P8IIP5</accession>
<sequence length="102" mass="11330">MAASSCRPVSWLGRIHSPRCHLHEEAVPPGQDLCYDAGRDPAPLYRTHPGYDRFDHGEANLGTAQYVIVHTNDEDKEEFPDVETAGRHEESVGGGDTMEVDR</sequence>
<organism evidence="2 3">
    <name type="scientific">Trichoglossum hirsutum</name>
    <dbReference type="NCBI Taxonomy" id="265104"/>
    <lineage>
        <taxon>Eukaryota</taxon>
        <taxon>Fungi</taxon>
        <taxon>Dikarya</taxon>
        <taxon>Ascomycota</taxon>
        <taxon>Pezizomycotina</taxon>
        <taxon>Geoglossomycetes</taxon>
        <taxon>Geoglossales</taxon>
        <taxon>Geoglossaceae</taxon>
        <taxon>Trichoglossum</taxon>
    </lineage>
</organism>
<proteinExistence type="predicted"/>
<reference evidence="2" key="1">
    <citation type="submission" date="2021-03" db="EMBL/GenBank/DDBJ databases">
        <title>Comparative genomics and phylogenomic investigation of the class Geoglossomycetes provide insights into ecological specialization and systematics.</title>
        <authorList>
            <person name="Melie T."/>
            <person name="Pirro S."/>
            <person name="Miller A.N."/>
            <person name="Quandt A."/>
        </authorList>
    </citation>
    <scope>NUCLEOTIDE SEQUENCE</scope>
    <source>
        <strain evidence="2">CAQ_001_2017</strain>
    </source>
</reference>